<dbReference type="Pfam" id="PF02080">
    <property type="entry name" value="TrkA_C"/>
    <property type="match status" value="1"/>
</dbReference>
<dbReference type="PANTHER" id="PTHR43833">
    <property type="entry name" value="POTASSIUM CHANNEL PROTEIN 2-RELATED-RELATED"/>
    <property type="match status" value="1"/>
</dbReference>
<dbReference type="PROSITE" id="PS51202">
    <property type="entry name" value="RCK_C"/>
    <property type="match status" value="1"/>
</dbReference>
<reference evidence="3" key="1">
    <citation type="journal article" date="2021" name="PeerJ">
        <title>Extensive microbial diversity within the chicken gut microbiome revealed by metagenomics and culture.</title>
        <authorList>
            <person name="Gilroy R."/>
            <person name="Ravi A."/>
            <person name="Getino M."/>
            <person name="Pursley I."/>
            <person name="Horton D.L."/>
            <person name="Alikhan N.F."/>
            <person name="Baker D."/>
            <person name="Gharbi K."/>
            <person name="Hall N."/>
            <person name="Watson M."/>
            <person name="Adriaenssens E.M."/>
            <person name="Foster-Nyarko E."/>
            <person name="Jarju S."/>
            <person name="Secka A."/>
            <person name="Antonio M."/>
            <person name="Oren A."/>
            <person name="Chaudhuri R.R."/>
            <person name="La Ragione R."/>
            <person name="Hildebrand F."/>
            <person name="Pallen M.J."/>
        </authorList>
    </citation>
    <scope>NUCLEOTIDE SEQUENCE</scope>
    <source>
        <strain evidence="3">421</strain>
    </source>
</reference>
<dbReference type="AlphaFoldDB" id="A0A9D1RC05"/>
<evidence type="ECO:0000313" key="3">
    <source>
        <dbReference type="EMBL" id="HIW85084.1"/>
    </source>
</evidence>
<organism evidence="3 4">
    <name type="scientific">Candidatus Eubacterium faecipullorum</name>
    <dbReference type="NCBI Taxonomy" id="2838571"/>
    <lineage>
        <taxon>Bacteria</taxon>
        <taxon>Bacillati</taxon>
        <taxon>Bacillota</taxon>
        <taxon>Clostridia</taxon>
        <taxon>Eubacteriales</taxon>
        <taxon>Eubacteriaceae</taxon>
        <taxon>Eubacterium</taxon>
    </lineage>
</organism>
<dbReference type="Pfam" id="PF02254">
    <property type="entry name" value="TrkA_N"/>
    <property type="match status" value="1"/>
</dbReference>
<dbReference type="GO" id="GO:0006813">
    <property type="term" value="P:potassium ion transport"/>
    <property type="evidence" value="ECO:0007669"/>
    <property type="project" value="InterPro"/>
</dbReference>
<accession>A0A9D1RC05</accession>
<dbReference type="EMBL" id="DXGE01000006">
    <property type="protein sequence ID" value="HIW85084.1"/>
    <property type="molecule type" value="Genomic_DNA"/>
</dbReference>
<dbReference type="SUPFAM" id="SSF51735">
    <property type="entry name" value="NAD(P)-binding Rossmann-fold domains"/>
    <property type="match status" value="1"/>
</dbReference>
<evidence type="ECO:0000259" key="2">
    <source>
        <dbReference type="PROSITE" id="PS51202"/>
    </source>
</evidence>
<dbReference type="Proteomes" id="UP000824205">
    <property type="component" value="Unassembled WGS sequence"/>
</dbReference>
<evidence type="ECO:0000313" key="4">
    <source>
        <dbReference type="Proteomes" id="UP000824205"/>
    </source>
</evidence>
<proteinExistence type="predicted"/>
<evidence type="ECO:0000259" key="1">
    <source>
        <dbReference type="PROSITE" id="PS51201"/>
    </source>
</evidence>
<feature type="domain" description="RCK N-terminal" evidence="1">
    <location>
        <begin position="1"/>
        <end position="117"/>
    </location>
</feature>
<dbReference type="InterPro" id="IPR006037">
    <property type="entry name" value="RCK_C"/>
</dbReference>
<dbReference type="PANTHER" id="PTHR43833:SF7">
    <property type="entry name" value="KTR SYSTEM POTASSIUM UPTAKE PROTEIN C"/>
    <property type="match status" value="1"/>
</dbReference>
<dbReference type="InterPro" id="IPR036721">
    <property type="entry name" value="RCK_C_sf"/>
</dbReference>
<dbReference type="InterPro" id="IPR036291">
    <property type="entry name" value="NAD(P)-bd_dom_sf"/>
</dbReference>
<comment type="caution">
    <text evidence="3">The sequence shown here is derived from an EMBL/GenBank/DDBJ whole genome shotgun (WGS) entry which is preliminary data.</text>
</comment>
<gene>
    <name evidence="3" type="ORF">IAA48_01165</name>
</gene>
<dbReference type="GO" id="GO:0008324">
    <property type="term" value="F:monoatomic cation transmembrane transporter activity"/>
    <property type="evidence" value="ECO:0007669"/>
    <property type="project" value="InterPro"/>
</dbReference>
<reference evidence="3" key="2">
    <citation type="submission" date="2021-04" db="EMBL/GenBank/DDBJ databases">
        <authorList>
            <person name="Gilroy R."/>
        </authorList>
    </citation>
    <scope>NUCLEOTIDE SEQUENCE</scope>
    <source>
        <strain evidence="3">421</strain>
    </source>
</reference>
<dbReference type="InterPro" id="IPR003148">
    <property type="entry name" value="RCK_N"/>
</dbReference>
<protein>
    <submittedName>
        <fullName evidence="3">TrkA family potassium uptake protein</fullName>
    </submittedName>
</protein>
<feature type="domain" description="RCK C-terminal" evidence="2">
    <location>
        <begin position="134"/>
        <end position="215"/>
    </location>
</feature>
<name>A0A9D1RC05_9FIRM</name>
<dbReference type="SUPFAM" id="SSF116726">
    <property type="entry name" value="TrkA C-terminal domain-like"/>
    <property type="match status" value="1"/>
</dbReference>
<dbReference type="Gene3D" id="3.40.50.720">
    <property type="entry name" value="NAD(P)-binding Rossmann-like Domain"/>
    <property type="match status" value="1"/>
</dbReference>
<sequence>MKTILLIGAGQFGVHLAKKLNELGHEIMAVDSKEERVDQILPYCTSAQIGDASSSEFLETLGIDEYDVCFITIGDNFQDSLETTSLVKEMGGKLVVARASNDVHAKFLLRNGADQIFYPEKQVADWAAIKCSSEHILDFMELGGNFALFEVDVPDQWVGRTIGELDIRRRHHINIIGKKQNGMLDITLSPETVFNEGETILVLGTKKDFYKTFKV</sequence>
<dbReference type="InterPro" id="IPR050721">
    <property type="entry name" value="Trk_Ktr_HKT_K-transport"/>
</dbReference>
<dbReference type="Gene3D" id="3.30.70.1450">
    <property type="entry name" value="Regulator of K+ conductance, C-terminal domain"/>
    <property type="match status" value="1"/>
</dbReference>
<dbReference type="PROSITE" id="PS51201">
    <property type="entry name" value="RCK_N"/>
    <property type="match status" value="1"/>
</dbReference>